<comment type="caution">
    <text evidence="1">The sequence shown here is derived from an EMBL/GenBank/DDBJ whole genome shotgun (WGS) entry which is preliminary data.</text>
</comment>
<dbReference type="Proteomes" id="UP000644756">
    <property type="component" value="Unassembled WGS sequence"/>
</dbReference>
<protein>
    <submittedName>
        <fullName evidence="1">Uncharacterized protein</fullName>
    </submittedName>
</protein>
<proteinExistence type="predicted"/>
<sequence>MSRFNPAPKDYSSATTAANTRMLLAKLRRGVSDAAITVIGDSTGNAPDEWVYLTAQNLAAMFPAYTVRISTWNATTGTEYNAAETLQTGTGPYTLRIWNCSVPGEIPGYVQGFRWQAAVVATAPDLIFISHGHNLGDPTPATYLESTGRNTYLSLTEELTLQFPLAGLVLIAQNPTTLSGRETWQAIKANVIESVASMRSYGFIDVHQAFVDTMNVPAYLSDGIHPNTAGSKLWASLVTKVLIDSDNARARTGMSSLLLFGKNYLSNPEFSSWAATDPDSWVPNASAATSKDTTTFETGAQGCKVTSNATSGTAQIEQTINLATAGLLHLRGKTVTLAVRVFVPAGNTATVRIAIVDSTGGANARNMDVPGTTRGRYIWLFSTRVVDSAATTIFARLMARTSGTAIVEATFDRAYLVQGVLPTVGLV</sequence>
<reference evidence="1" key="2">
    <citation type="submission" date="2020-09" db="EMBL/GenBank/DDBJ databases">
        <authorList>
            <person name="Sun Q."/>
            <person name="Zhou Y."/>
        </authorList>
    </citation>
    <scope>NUCLEOTIDE SEQUENCE</scope>
    <source>
        <strain evidence="1">CGMCC 1.12987</strain>
    </source>
</reference>
<evidence type="ECO:0000313" key="2">
    <source>
        <dbReference type="Proteomes" id="UP000644756"/>
    </source>
</evidence>
<dbReference type="EMBL" id="BMGR01000001">
    <property type="protein sequence ID" value="GGF88415.1"/>
    <property type="molecule type" value="Genomic_DNA"/>
</dbReference>
<name>A0A917CH80_9BACL</name>
<evidence type="ECO:0000313" key="1">
    <source>
        <dbReference type="EMBL" id="GGF88415.1"/>
    </source>
</evidence>
<dbReference type="Gene3D" id="2.60.120.260">
    <property type="entry name" value="Galactose-binding domain-like"/>
    <property type="match status" value="1"/>
</dbReference>
<dbReference type="RefSeq" id="WP_188528181.1">
    <property type="nucleotide sequence ID" value="NZ_BMGR01000001.1"/>
</dbReference>
<dbReference type="AlphaFoldDB" id="A0A917CH80"/>
<reference evidence="1" key="1">
    <citation type="journal article" date="2014" name="Int. J. Syst. Evol. Microbiol.">
        <title>Complete genome sequence of Corynebacterium casei LMG S-19264T (=DSM 44701T), isolated from a smear-ripened cheese.</title>
        <authorList>
            <consortium name="US DOE Joint Genome Institute (JGI-PGF)"/>
            <person name="Walter F."/>
            <person name="Albersmeier A."/>
            <person name="Kalinowski J."/>
            <person name="Ruckert C."/>
        </authorList>
    </citation>
    <scope>NUCLEOTIDE SEQUENCE</scope>
    <source>
        <strain evidence="1">CGMCC 1.12987</strain>
    </source>
</reference>
<dbReference type="SUPFAM" id="SSF52266">
    <property type="entry name" value="SGNH hydrolase"/>
    <property type="match status" value="1"/>
</dbReference>
<keyword evidence="2" id="KW-1185">Reference proteome</keyword>
<dbReference type="InterPro" id="IPR036514">
    <property type="entry name" value="SGNH_hydro_sf"/>
</dbReference>
<dbReference type="Gene3D" id="3.40.50.1110">
    <property type="entry name" value="SGNH hydrolase"/>
    <property type="match status" value="1"/>
</dbReference>
<gene>
    <name evidence="1" type="ORF">GCM10010916_02190</name>
</gene>
<accession>A0A917CH80</accession>
<organism evidence="1 2">
    <name type="scientific">Paenibacillus abyssi</name>
    <dbReference type="NCBI Taxonomy" id="1340531"/>
    <lineage>
        <taxon>Bacteria</taxon>
        <taxon>Bacillati</taxon>
        <taxon>Bacillota</taxon>
        <taxon>Bacilli</taxon>
        <taxon>Bacillales</taxon>
        <taxon>Paenibacillaceae</taxon>
        <taxon>Paenibacillus</taxon>
    </lineage>
</organism>